<dbReference type="Proteomes" id="UP000002774">
    <property type="component" value="Chromosome"/>
</dbReference>
<feature type="transmembrane region" description="Helical" evidence="1">
    <location>
        <begin position="161"/>
        <end position="183"/>
    </location>
</feature>
<dbReference type="AlphaFoldDB" id="H1YBG4"/>
<accession>H1YBG4</accession>
<dbReference type="HOGENOM" id="CLU_1325133_0_0_10"/>
<dbReference type="eggNOG" id="ENOG502ZTMY">
    <property type="taxonomic scope" value="Bacteria"/>
</dbReference>
<dbReference type="STRING" id="714943.Mucpa_0854"/>
<protein>
    <submittedName>
        <fullName evidence="2">Uncharacterized protein</fullName>
    </submittedName>
</protein>
<dbReference type="EMBL" id="CM001403">
    <property type="protein sequence ID" value="EHQ25035.1"/>
    <property type="molecule type" value="Genomic_DNA"/>
</dbReference>
<organism evidence="2 3">
    <name type="scientific">Mucilaginibacter paludis DSM 18603</name>
    <dbReference type="NCBI Taxonomy" id="714943"/>
    <lineage>
        <taxon>Bacteria</taxon>
        <taxon>Pseudomonadati</taxon>
        <taxon>Bacteroidota</taxon>
        <taxon>Sphingobacteriia</taxon>
        <taxon>Sphingobacteriales</taxon>
        <taxon>Sphingobacteriaceae</taxon>
        <taxon>Mucilaginibacter</taxon>
    </lineage>
</organism>
<evidence type="ECO:0000313" key="2">
    <source>
        <dbReference type="EMBL" id="EHQ25035.1"/>
    </source>
</evidence>
<feature type="transmembrane region" description="Helical" evidence="1">
    <location>
        <begin position="190"/>
        <end position="206"/>
    </location>
</feature>
<keyword evidence="3" id="KW-1185">Reference proteome</keyword>
<keyword evidence="1" id="KW-0812">Transmembrane</keyword>
<proteinExistence type="predicted"/>
<evidence type="ECO:0000313" key="3">
    <source>
        <dbReference type="Proteomes" id="UP000002774"/>
    </source>
</evidence>
<sequence length="207" mass="23612">MVFKSKLCLAGTLIVPLALVIYFALQVSRLSNTLLPIKATISSFESKGSHSNFRKVVGLDEYSASLVRYYEGTNMLFVKDFRDVIYQPPAPNEISSIYYLHPRLKSKTQRQISFYVQKADTAKLRQSTAQISYFYLQNPPALKSGAGYYTDLYLYVYRHHYGAGAVFVSLLLFIGSCIGDSWWYEQNKALLAYAILIVLIHILIFLF</sequence>
<dbReference type="OrthoDB" id="1492670at2"/>
<dbReference type="RefSeq" id="WP_008504658.1">
    <property type="nucleotide sequence ID" value="NZ_CM001403.1"/>
</dbReference>
<gene>
    <name evidence="2" type="ORF">Mucpa_0854</name>
</gene>
<feature type="transmembrane region" description="Helical" evidence="1">
    <location>
        <begin position="7"/>
        <end position="25"/>
    </location>
</feature>
<keyword evidence="1" id="KW-0472">Membrane</keyword>
<keyword evidence="1" id="KW-1133">Transmembrane helix</keyword>
<evidence type="ECO:0000256" key="1">
    <source>
        <dbReference type="SAM" id="Phobius"/>
    </source>
</evidence>
<name>H1YBG4_9SPHI</name>
<reference evidence="2" key="1">
    <citation type="submission" date="2011-09" db="EMBL/GenBank/DDBJ databases">
        <title>The permanent draft genome of Mucilaginibacter paludis DSM 18603.</title>
        <authorList>
            <consortium name="US DOE Joint Genome Institute (JGI-PGF)"/>
            <person name="Lucas S."/>
            <person name="Han J."/>
            <person name="Lapidus A."/>
            <person name="Bruce D."/>
            <person name="Goodwin L."/>
            <person name="Pitluck S."/>
            <person name="Peters L."/>
            <person name="Kyrpides N."/>
            <person name="Mavromatis K."/>
            <person name="Ivanova N."/>
            <person name="Mikhailova N."/>
            <person name="Held B."/>
            <person name="Detter J.C."/>
            <person name="Tapia R."/>
            <person name="Han C."/>
            <person name="Land M."/>
            <person name="Hauser L."/>
            <person name="Markowitz V."/>
            <person name="Cheng J.-F."/>
            <person name="Hugenholtz P."/>
            <person name="Woyke T."/>
            <person name="Wu D."/>
            <person name="Tindall B."/>
            <person name="Brambilla E."/>
            <person name="Klenk H.-P."/>
            <person name="Eisen J.A."/>
        </authorList>
    </citation>
    <scope>NUCLEOTIDE SEQUENCE [LARGE SCALE GENOMIC DNA]</scope>
    <source>
        <strain evidence="2">DSM 18603</strain>
    </source>
</reference>